<organism evidence="2 3">
    <name type="scientific">Treponema pedis</name>
    <dbReference type="NCBI Taxonomy" id="409322"/>
    <lineage>
        <taxon>Bacteria</taxon>
        <taxon>Pseudomonadati</taxon>
        <taxon>Spirochaetota</taxon>
        <taxon>Spirochaetia</taxon>
        <taxon>Spirochaetales</taxon>
        <taxon>Treponemataceae</taxon>
        <taxon>Treponema</taxon>
    </lineage>
</organism>
<gene>
    <name evidence="2" type="ORF">IFE08_08445</name>
</gene>
<evidence type="ECO:0000313" key="2">
    <source>
        <dbReference type="EMBL" id="QOW59891.1"/>
    </source>
</evidence>
<keyword evidence="1" id="KW-0812">Transmembrane</keyword>
<reference evidence="2 3" key="1">
    <citation type="submission" date="2020-09" db="EMBL/GenBank/DDBJ databases">
        <title>Characterization of Treponema spp. from bovine digital dermatitis in Korea.</title>
        <authorList>
            <person name="Espiritu H.M."/>
            <person name="Cho Y.I."/>
            <person name="Mamuad L."/>
        </authorList>
    </citation>
    <scope>NUCLEOTIDE SEQUENCE [LARGE SCALE GENOMIC DNA]</scope>
    <source>
        <strain evidence="2 3">KS1</strain>
    </source>
</reference>
<feature type="transmembrane region" description="Helical" evidence="1">
    <location>
        <begin position="65"/>
        <end position="82"/>
    </location>
</feature>
<dbReference type="AlphaFoldDB" id="A0A7S6WMM7"/>
<accession>A0A7S6WMM7</accession>
<proteinExistence type="predicted"/>
<feature type="transmembrane region" description="Helical" evidence="1">
    <location>
        <begin position="6"/>
        <end position="25"/>
    </location>
</feature>
<evidence type="ECO:0000313" key="3">
    <source>
        <dbReference type="Proteomes" id="UP000593915"/>
    </source>
</evidence>
<keyword evidence="1" id="KW-0472">Membrane</keyword>
<sequence>MNWGIIYGVIGSIVGIGGGIIGTYLGIKNSAANEKNFAIKCAVFLWIGILVFIGLLFVLPKPYNFLLWIPYIILLPLITVFINKIGKRGAA</sequence>
<keyword evidence="1" id="KW-1133">Transmembrane helix</keyword>
<dbReference type="Proteomes" id="UP000593915">
    <property type="component" value="Chromosome"/>
</dbReference>
<protein>
    <submittedName>
        <fullName evidence="2">Uncharacterized protein</fullName>
    </submittedName>
</protein>
<dbReference type="RefSeq" id="WP_194075527.1">
    <property type="nucleotide sequence ID" value="NZ_CP061839.1"/>
</dbReference>
<evidence type="ECO:0000256" key="1">
    <source>
        <dbReference type="SAM" id="Phobius"/>
    </source>
</evidence>
<feature type="transmembrane region" description="Helical" evidence="1">
    <location>
        <begin position="37"/>
        <end position="59"/>
    </location>
</feature>
<name>A0A7S6WMM7_9SPIR</name>
<dbReference type="EMBL" id="CP061839">
    <property type="protein sequence ID" value="QOW59891.1"/>
    <property type="molecule type" value="Genomic_DNA"/>
</dbReference>